<feature type="transmembrane region" description="Helical" evidence="22">
    <location>
        <begin position="304"/>
        <end position="323"/>
    </location>
</feature>
<sequence length="386" mass="41824">MLKKLFRHYDYSLLVTTLLLIGFGLIMVFSASEIYAIMKLQKSGDYIFIKQLVWCVVAVICGFIGMIIPYKMYKAIVKPITLVSILLLILVFVFGQAHGGAQSWIALGPFNIQPAEIVKLTVIIYLASVFSNKQAFISDFKTGVMPPLVMISILFLLVALQPDLGSAMIIAGIAGAIILCSGMRFKHLMSLLGLAASAILILFLFVMTNEQASRISSAYDPFSNMQGDGWQLINSYIAIASGGLIGKGLGQSIEKAGYLPEAHTDFIIAIIGEELGVLGILFVILCLGYLVFKAIVIAIRCKDVFGSLLAIGISSFVAIQTFVNLGVASGLMPLTGVTLPFISYGGSSLVIMTFTIGVLINISAFVNMRRKNQSTQEEMERVNTTN</sequence>
<dbReference type="Proteomes" id="UP000295416">
    <property type="component" value="Unassembled WGS sequence"/>
</dbReference>
<evidence type="ECO:0000313" key="23">
    <source>
        <dbReference type="EMBL" id="TCP30505.1"/>
    </source>
</evidence>
<accession>A0A4R2P9G5</accession>
<feature type="transmembrane region" description="Helical" evidence="22">
    <location>
        <begin position="164"/>
        <end position="181"/>
    </location>
</feature>
<keyword evidence="10 22" id="KW-1133">Transmembrane helix</keyword>
<keyword evidence="3" id="KW-1003">Cell membrane</keyword>
<keyword evidence="24" id="KW-1185">Reference proteome</keyword>
<keyword evidence="4 23" id="KW-0132">Cell division</keyword>
<dbReference type="OrthoDB" id="9768187at2"/>
<evidence type="ECO:0000256" key="12">
    <source>
        <dbReference type="ARBA" id="ARBA00023306"/>
    </source>
</evidence>
<evidence type="ECO:0000256" key="19">
    <source>
        <dbReference type="ARBA" id="ARBA00044770"/>
    </source>
</evidence>
<dbReference type="NCBIfam" id="TIGR02614">
    <property type="entry name" value="ftsW"/>
    <property type="match status" value="1"/>
</dbReference>
<dbReference type="InterPro" id="IPR018365">
    <property type="entry name" value="Cell_cycle_FtsW-rel_CS"/>
</dbReference>
<reference evidence="23 24" key="1">
    <citation type="submission" date="2019-03" db="EMBL/GenBank/DDBJ databases">
        <title>Genomic Encyclopedia of Type Strains, Phase IV (KMG-IV): sequencing the most valuable type-strain genomes for metagenomic binning, comparative biology and taxonomic classification.</title>
        <authorList>
            <person name="Goeker M."/>
        </authorList>
    </citation>
    <scope>NUCLEOTIDE SEQUENCE [LARGE SCALE GENOMIC DNA]</scope>
    <source>
        <strain evidence="23 24">DSM 19377</strain>
    </source>
</reference>
<evidence type="ECO:0000313" key="24">
    <source>
        <dbReference type="Proteomes" id="UP000295416"/>
    </source>
</evidence>
<feature type="transmembrane region" description="Helical" evidence="22">
    <location>
        <begin position="188"/>
        <end position="207"/>
    </location>
</feature>
<dbReference type="GO" id="GO:0008360">
    <property type="term" value="P:regulation of cell shape"/>
    <property type="evidence" value="ECO:0007669"/>
    <property type="project" value="UniProtKB-KW"/>
</dbReference>
<name>A0A4R2P9G5_9BACL</name>
<dbReference type="GO" id="GO:0071555">
    <property type="term" value="P:cell wall organization"/>
    <property type="evidence" value="ECO:0007669"/>
    <property type="project" value="UniProtKB-KW"/>
</dbReference>
<evidence type="ECO:0000256" key="6">
    <source>
        <dbReference type="ARBA" id="ARBA00022679"/>
    </source>
</evidence>
<dbReference type="EC" id="2.4.99.28" evidence="19"/>
<dbReference type="PANTHER" id="PTHR30474">
    <property type="entry name" value="CELL CYCLE PROTEIN"/>
    <property type="match status" value="1"/>
</dbReference>
<evidence type="ECO:0000256" key="11">
    <source>
        <dbReference type="ARBA" id="ARBA00023136"/>
    </source>
</evidence>
<keyword evidence="9" id="KW-0573">Peptidoglycan synthesis</keyword>
<evidence type="ECO:0000256" key="2">
    <source>
        <dbReference type="ARBA" id="ARBA00004752"/>
    </source>
</evidence>
<dbReference type="EMBL" id="SLXK01000005">
    <property type="protein sequence ID" value="TCP30505.1"/>
    <property type="molecule type" value="Genomic_DNA"/>
</dbReference>
<dbReference type="Pfam" id="PF01098">
    <property type="entry name" value="FTSW_RODA_SPOVE"/>
    <property type="match status" value="1"/>
</dbReference>
<feature type="transmembrane region" description="Helical" evidence="22">
    <location>
        <begin position="266"/>
        <end position="292"/>
    </location>
</feature>
<comment type="function">
    <text evidence="21">Peptidoglycan polymerase that is essential for cell division.</text>
</comment>
<protein>
    <recommendedName>
        <fullName evidence="17">Probable peptidoglycan glycosyltransferase FtsW</fullName>
        <ecNumber evidence="19">2.4.99.28</ecNumber>
    </recommendedName>
    <alternativeName>
        <fullName evidence="18">Cell division protein FtsW</fullName>
    </alternativeName>
    <alternativeName>
        <fullName evidence="15">Cell wall polymerase</fullName>
    </alternativeName>
    <alternativeName>
        <fullName evidence="14">Peptidoglycan polymerase</fullName>
    </alternativeName>
</protein>
<comment type="catalytic activity">
    <reaction evidence="20">
        <text>[GlcNAc-(1-&gt;4)-Mur2Ac(oyl-L-Ala-gamma-D-Glu-L-Lys-D-Ala-D-Ala)](n)-di-trans,octa-cis-undecaprenyl diphosphate + beta-D-GlcNAc-(1-&gt;4)-Mur2Ac(oyl-L-Ala-gamma-D-Glu-L-Lys-D-Ala-D-Ala)-di-trans,octa-cis-undecaprenyl diphosphate = [GlcNAc-(1-&gt;4)-Mur2Ac(oyl-L-Ala-gamma-D-Glu-L-Lys-D-Ala-D-Ala)](n+1)-di-trans,octa-cis-undecaprenyl diphosphate + di-trans,octa-cis-undecaprenyl diphosphate + H(+)</text>
        <dbReference type="Rhea" id="RHEA:23708"/>
        <dbReference type="Rhea" id="RHEA-COMP:9602"/>
        <dbReference type="Rhea" id="RHEA-COMP:9603"/>
        <dbReference type="ChEBI" id="CHEBI:15378"/>
        <dbReference type="ChEBI" id="CHEBI:58405"/>
        <dbReference type="ChEBI" id="CHEBI:60033"/>
        <dbReference type="ChEBI" id="CHEBI:78435"/>
        <dbReference type="EC" id="2.4.99.28"/>
    </reaction>
</comment>
<evidence type="ECO:0000256" key="4">
    <source>
        <dbReference type="ARBA" id="ARBA00022618"/>
    </source>
</evidence>
<dbReference type="GO" id="GO:0008955">
    <property type="term" value="F:peptidoglycan glycosyltransferase activity"/>
    <property type="evidence" value="ECO:0007669"/>
    <property type="project" value="UniProtKB-EC"/>
</dbReference>
<dbReference type="InterPro" id="IPR013437">
    <property type="entry name" value="FtsW"/>
</dbReference>
<evidence type="ECO:0000256" key="13">
    <source>
        <dbReference type="ARBA" id="ARBA00023316"/>
    </source>
</evidence>
<feature type="transmembrane region" description="Helical" evidence="22">
    <location>
        <begin position="12"/>
        <end position="35"/>
    </location>
</feature>
<keyword evidence="13" id="KW-0961">Cell wall biogenesis/degradation</keyword>
<dbReference type="InterPro" id="IPR001182">
    <property type="entry name" value="FtsW/RodA"/>
</dbReference>
<comment type="similarity">
    <text evidence="16">Belongs to the SEDS family. FtsW subfamily.</text>
</comment>
<dbReference type="AlphaFoldDB" id="A0A4R2P9G5"/>
<evidence type="ECO:0000256" key="17">
    <source>
        <dbReference type="ARBA" id="ARBA00041185"/>
    </source>
</evidence>
<dbReference type="GO" id="GO:0009252">
    <property type="term" value="P:peptidoglycan biosynthetic process"/>
    <property type="evidence" value="ECO:0007669"/>
    <property type="project" value="UniProtKB-KW"/>
</dbReference>
<evidence type="ECO:0000256" key="16">
    <source>
        <dbReference type="ARBA" id="ARBA00038053"/>
    </source>
</evidence>
<evidence type="ECO:0000256" key="7">
    <source>
        <dbReference type="ARBA" id="ARBA00022692"/>
    </source>
</evidence>
<evidence type="ECO:0000256" key="14">
    <source>
        <dbReference type="ARBA" id="ARBA00032370"/>
    </source>
</evidence>
<evidence type="ECO:0000256" key="20">
    <source>
        <dbReference type="ARBA" id="ARBA00049902"/>
    </source>
</evidence>
<comment type="pathway">
    <text evidence="2">Cell wall biogenesis; peptidoglycan biosynthesis.</text>
</comment>
<keyword evidence="8" id="KW-0133">Cell shape</keyword>
<organism evidence="23 24">
    <name type="scientific">Scopulibacillus darangshiensis</name>
    <dbReference type="NCBI Taxonomy" id="442528"/>
    <lineage>
        <taxon>Bacteria</taxon>
        <taxon>Bacillati</taxon>
        <taxon>Bacillota</taxon>
        <taxon>Bacilli</taxon>
        <taxon>Bacillales</taxon>
        <taxon>Sporolactobacillaceae</taxon>
        <taxon>Scopulibacillus</taxon>
    </lineage>
</organism>
<evidence type="ECO:0000256" key="10">
    <source>
        <dbReference type="ARBA" id="ARBA00022989"/>
    </source>
</evidence>
<keyword evidence="12" id="KW-0131">Cell cycle</keyword>
<dbReference type="GO" id="GO:0032153">
    <property type="term" value="C:cell division site"/>
    <property type="evidence" value="ECO:0007669"/>
    <property type="project" value="TreeGrafter"/>
</dbReference>
<feature type="transmembrane region" description="Helical" evidence="22">
    <location>
        <begin position="142"/>
        <end position="158"/>
    </location>
</feature>
<dbReference type="GO" id="GO:0051301">
    <property type="term" value="P:cell division"/>
    <property type="evidence" value="ECO:0007669"/>
    <property type="project" value="UniProtKB-KW"/>
</dbReference>
<evidence type="ECO:0000256" key="5">
    <source>
        <dbReference type="ARBA" id="ARBA00022676"/>
    </source>
</evidence>
<evidence type="ECO:0000256" key="15">
    <source>
        <dbReference type="ARBA" id="ARBA00033270"/>
    </source>
</evidence>
<keyword evidence="6" id="KW-0808">Transferase</keyword>
<evidence type="ECO:0000256" key="3">
    <source>
        <dbReference type="ARBA" id="ARBA00022475"/>
    </source>
</evidence>
<feature type="transmembrane region" description="Helical" evidence="22">
    <location>
        <begin position="343"/>
        <end position="366"/>
    </location>
</feature>
<evidence type="ECO:0000256" key="1">
    <source>
        <dbReference type="ARBA" id="ARBA00004651"/>
    </source>
</evidence>
<evidence type="ECO:0000256" key="9">
    <source>
        <dbReference type="ARBA" id="ARBA00022984"/>
    </source>
</evidence>
<feature type="transmembrane region" description="Helical" evidence="22">
    <location>
        <begin position="47"/>
        <end position="68"/>
    </location>
</feature>
<dbReference type="GO" id="GO:0015648">
    <property type="term" value="F:lipid-linked peptidoglycan transporter activity"/>
    <property type="evidence" value="ECO:0007669"/>
    <property type="project" value="TreeGrafter"/>
</dbReference>
<dbReference type="PANTHER" id="PTHR30474:SF2">
    <property type="entry name" value="PEPTIDOGLYCAN GLYCOSYLTRANSFERASE FTSW-RELATED"/>
    <property type="match status" value="1"/>
</dbReference>
<comment type="subcellular location">
    <subcellularLocation>
        <location evidence="1">Cell membrane</location>
        <topology evidence="1">Multi-pass membrane protein</topology>
    </subcellularLocation>
</comment>
<keyword evidence="11 22" id="KW-0472">Membrane</keyword>
<comment type="caution">
    <text evidence="23">The sequence shown here is derived from an EMBL/GenBank/DDBJ whole genome shotgun (WGS) entry which is preliminary data.</text>
</comment>
<feature type="transmembrane region" description="Helical" evidence="22">
    <location>
        <begin position="80"/>
        <end position="98"/>
    </location>
</feature>
<dbReference type="PROSITE" id="PS00428">
    <property type="entry name" value="FTSW_RODA_SPOVE"/>
    <property type="match status" value="1"/>
</dbReference>
<dbReference type="GO" id="GO:0005886">
    <property type="term" value="C:plasma membrane"/>
    <property type="evidence" value="ECO:0007669"/>
    <property type="project" value="UniProtKB-SubCell"/>
</dbReference>
<feature type="transmembrane region" description="Helical" evidence="22">
    <location>
        <begin position="110"/>
        <end position="130"/>
    </location>
</feature>
<keyword evidence="5" id="KW-0328">Glycosyltransferase</keyword>
<evidence type="ECO:0000256" key="8">
    <source>
        <dbReference type="ARBA" id="ARBA00022960"/>
    </source>
</evidence>
<gene>
    <name evidence="23" type="ORF">EV207_10534</name>
</gene>
<evidence type="ECO:0000256" key="21">
    <source>
        <dbReference type="ARBA" id="ARBA00049966"/>
    </source>
</evidence>
<evidence type="ECO:0000256" key="18">
    <source>
        <dbReference type="ARBA" id="ARBA00041418"/>
    </source>
</evidence>
<proteinExistence type="inferred from homology"/>
<dbReference type="RefSeq" id="WP_132744430.1">
    <property type="nucleotide sequence ID" value="NZ_SLXK01000005.1"/>
</dbReference>
<keyword evidence="7 22" id="KW-0812">Transmembrane</keyword>
<evidence type="ECO:0000256" key="22">
    <source>
        <dbReference type="SAM" id="Phobius"/>
    </source>
</evidence>